<sequence length="75" mass="8233">MGNRTNNAQQVREMLETLGLSQRAGAAMLQVNERTMRGWCADKPPAPQTVIFALQYLILQADGLKNLHGKGSVSH</sequence>
<organism evidence="1">
    <name type="scientific">uncultured Caudovirales phage</name>
    <dbReference type="NCBI Taxonomy" id="2100421"/>
    <lineage>
        <taxon>Viruses</taxon>
        <taxon>Duplodnaviria</taxon>
        <taxon>Heunggongvirae</taxon>
        <taxon>Uroviricota</taxon>
        <taxon>Caudoviricetes</taxon>
        <taxon>Peduoviridae</taxon>
        <taxon>Maltschvirus</taxon>
        <taxon>Maltschvirus maltsch</taxon>
    </lineage>
</organism>
<dbReference type="InterPro" id="IPR010982">
    <property type="entry name" value="Lambda_DNA-bd_dom_sf"/>
</dbReference>
<dbReference type="EMBL" id="LR796592">
    <property type="protein sequence ID" value="CAB4152943.1"/>
    <property type="molecule type" value="Genomic_DNA"/>
</dbReference>
<gene>
    <name evidence="1" type="ORF">UFOVP605_32</name>
</gene>
<accession>A0A6J5N6V0</accession>
<proteinExistence type="predicted"/>
<protein>
    <submittedName>
        <fullName evidence="1">Uncharacterized protein</fullName>
    </submittedName>
</protein>
<dbReference type="Gene3D" id="1.10.260.40">
    <property type="entry name" value="lambda repressor-like DNA-binding domains"/>
    <property type="match status" value="1"/>
</dbReference>
<name>A0A6J5N6V0_9CAUD</name>
<reference evidence="1" key="1">
    <citation type="submission" date="2020-04" db="EMBL/GenBank/DDBJ databases">
        <authorList>
            <person name="Chiriac C."/>
            <person name="Salcher M."/>
            <person name="Ghai R."/>
            <person name="Kavagutti S V."/>
        </authorList>
    </citation>
    <scope>NUCLEOTIDE SEQUENCE</scope>
</reference>
<evidence type="ECO:0000313" key="1">
    <source>
        <dbReference type="EMBL" id="CAB4152943.1"/>
    </source>
</evidence>
<dbReference type="GO" id="GO:0003677">
    <property type="term" value="F:DNA binding"/>
    <property type="evidence" value="ECO:0007669"/>
    <property type="project" value="InterPro"/>
</dbReference>